<accession>A0A1E5VBC4</accession>
<keyword evidence="2" id="KW-1185">Reference proteome</keyword>
<evidence type="ECO:0000313" key="1">
    <source>
        <dbReference type="EMBL" id="OEL22401.1"/>
    </source>
</evidence>
<name>A0A1E5VBC4_9POAL</name>
<proteinExistence type="predicted"/>
<protein>
    <submittedName>
        <fullName evidence="1">Uncharacterized protein</fullName>
    </submittedName>
</protein>
<organism evidence="1 2">
    <name type="scientific">Dichanthelium oligosanthes</name>
    <dbReference type="NCBI Taxonomy" id="888268"/>
    <lineage>
        <taxon>Eukaryota</taxon>
        <taxon>Viridiplantae</taxon>
        <taxon>Streptophyta</taxon>
        <taxon>Embryophyta</taxon>
        <taxon>Tracheophyta</taxon>
        <taxon>Spermatophyta</taxon>
        <taxon>Magnoliopsida</taxon>
        <taxon>Liliopsida</taxon>
        <taxon>Poales</taxon>
        <taxon>Poaceae</taxon>
        <taxon>PACMAD clade</taxon>
        <taxon>Panicoideae</taxon>
        <taxon>Panicodae</taxon>
        <taxon>Paniceae</taxon>
        <taxon>Dichantheliinae</taxon>
        <taxon>Dichanthelium</taxon>
    </lineage>
</organism>
<reference evidence="1 2" key="1">
    <citation type="submission" date="2016-09" db="EMBL/GenBank/DDBJ databases">
        <title>The draft genome of Dichanthelium oligosanthes: A C3 panicoid grass species.</title>
        <authorList>
            <person name="Studer A.J."/>
            <person name="Schnable J.C."/>
            <person name="Brutnell T.P."/>
        </authorList>
    </citation>
    <scope>NUCLEOTIDE SEQUENCE [LARGE SCALE GENOMIC DNA]</scope>
    <source>
        <strain evidence="2">cv. Kellogg 1175</strain>
        <tissue evidence="1">Leaf</tissue>
    </source>
</reference>
<dbReference type="AlphaFoldDB" id="A0A1E5VBC4"/>
<dbReference type="STRING" id="888268.A0A1E5VBC4"/>
<dbReference type="Proteomes" id="UP000095767">
    <property type="component" value="Unassembled WGS sequence"/>
</dbReference>
<comment type="caution">
    <text evidence="1">The sequence shown here is derived from an EMBL/GenBank/DDBJ whole genome shotgun (WGS) entry which is preliminary data.</text>
</comment>
<dbReference type="Gene3D" id="2.60.120.330">
    <property type="entry name" value="B-lactam Antibiotic, Isopenicillin N Synthase, Chain"/>
    <property type="match status" value="1"/>
</dbReference>
<dbReference type="EMBL" id="LWDX02045431">
    <property type="protein sequence ID" value="OEL22401.1"/>
    <property type="molecule type" value="Genomic_DNA"/>
</dbReference>
<sequence>MERTRAWSTGRALANSGDDRLTIAFFRDPRGDLPIAPAPQLTMVSPESSAVYGQQAITFNEYRKYVRTKGARGRAQVAGVPDLPLRRRPSAVSSI</sequence>
<evidence type="ECO:0000313" key="2">
    <source>
        <dbReference type="Proteomes" id="UP000095767"/>
    </source>
</evidence>
<dbReference type="SUPFAM" id="SSF51197">
    <property type="entry name" value="Clavaminate synthase-like"/>
    <property type="match status" value="1"/>
</dbReference>
<gene>
    <name evidence="1" type="ORF">BAE44_0016580</name>
</gene>
<dbReference type="InterPro" id="IPR027443">
    <property type="entry name" value="IPNS-like_sf"/>
</dbReference>
<dbReference type="OrthoDB" id="288590at2759"/>